<evidence type="ECO:0000256" key="1">
    <source>
        <dbReference type="SAM" id="MobiDB-lite"/>
    </source>
</evidence>
<feature type="region of interest" description="Disordered" evidence="1">
    <location>
        <begin position="486"/>
        <end position="505"/>
    </location>
</feature>
<gene>
    <name evidence="4" type="ORF">LTR78_000302</name>
</gene>
<proteinExistence type="predicted"/>
<keyword evidence="2" id="KW-0732">Signal</keyword>
<keyword evidence="5" id="KW-1185">Reference proteome</keyword>
<dbReference type="Proteomes" id="UP001274830">
    <property type="component" value="Unassembled WGS sequence"/>
</dbReference>
<protein>
    <recommendedName>
        <fullName evidence="3">DUF1996 domain-containing protein</fullName>
    </recommendedName>
</protein>
<dbReference type="EMBL" id="JAUTXT010000001">
    <property type="protein sequence ID" value="KAK3679925.1"/>
    <property type="molecule type" value="Genomic_DNA"/>
</dbReference>
<evidence type="ECO:0000256" key="2">
    <source>
        <dbReference type="SAM" id="SignalP"/>
    </source>
</evidence>
<reference evidence="4" key="1">
    <citation type="submission" date="2023-07" db="EMBL/GenBank/DDBJ databases">
        <title>Black Yeasts Isolated from many extreme environments.</title>
        <authorList>
            <person name="Coleine C."/>
            <person name="Stajich J.E."/>
            <person name="Selbmann L."/>
        </authorList>
    </citation>
    <scope>NUCLEOTIDE SEQUENCE</scope>
    <source>
        <strain evidence="4">CCFEE 5485</strain>
    </source>
</reference>
<feature type="domain" description="DUF1996" evidence="3">
    <location>
        <begin position="34"/>
        <end position="279"/>
    </location>
</feature>
<feature type="compositionally biased region" description="Basic residues" evidence="1">
    <location>
        <begin position="489"/>
        <end position="505"/>
    </location>
</feature>
<dbReference type="PANTHER" id="PTHR43662:SF7">
    <property type="entry name" value="DUF1996 DOMAIN-CONTAINING PROTEIN"/>
    <property type="match status" value="1"/>
</dbReference>
<accession>A0AAE1C6C2</accession>
<feature type="chain" id="PRO_5042240446" description="DUF1996 domain-containing protein" evidence="2">
    <location>
        <begin position="27"/>
        <end position="505"/>
    </location>
</feature>
<evidence type="ECO:0000259" key="3">
    <source>
        <dbReference type="Pfam" id="PF09362"/>
    </source>
</evidence>
<comment type="caution">
    <text evidence="4">The sequence shown here is derived from an EMBL/GenBank/DDBJ whole genome shotgun (WGS) entry which is preliminary data.</text>
</comment>
<evidence type="ECO:0000313" key="5">
    <source>
        <dbReference type="Proteomes" id="UP001274830"/>
    </source>
</evidence>
<feature type="signal peptide" evidence="2">
    <location>
        <begin position="1"/>
        <end position="26"/>
    </location>
</feature>
<feature type="compositionally biased region" description="Low complexity" evidence="1">
    <location>
        <begin position="423"/>
        <end position="449"/>
    </location>
</feature>
<sequence length="505" mass="53792">MRSQATFTALTLVGSAAAFWRMPCRSQTGVGRLDPIMDAGSISGHVHSISGGGGFGFNADFDSLNAPGSCTSCEVTQDHSAYWTPTPYFMYDNGTAVMVPQVGGMLAYYLYYLQNVSAFPEGFQMVAGDPNIRNFTGPFPDTDLSSWPTDPTDQFFLQQRAIGFNCLNYAKTPEPSLYRHQLPSKEYMDANCADGLRFEMAFPSCGNGQPDSKNHKSHVAYPSLVKEGNCPKGYDTHYPFLFYETIWATNQFSGENGKFVLSMGDPVGTGYHGDFIMGWESADFLQKALDTCTNPSGQISDCPLFDIQSDAVGAKCTFDMPDALKDDDVFGPRDGLPVNIPVQDGPEPATAYAVAGRAGVSTSSLPSTTGTSSWAVPTLSYTPANPSLTSTALGGIVVDRPTGGNYGSIGPAGGKSEPAVPTSSSSSSDDGWSFSSSTEAPTTTAPAALSSSDGADIIATSYITTGNTIVELAIEQVEVTVTATPSAGVKHKRHMDKHRHAHRRR</sequence>
<feature type="region of interest" description="Disordered" evidence="1">
    <location>
        <begin position="404"/>
        <end position="449"/>
    </location>
</feature>
<dbReference type="InterPro" id="IPR018535">
    <property type="entry name" value="DUF1996"/>
</dbReference>
<feature type="compositionally biased region" description="Gly residues" evidence="1">
    <location>
        <begin position="404"/>
        <end position="413"/>
    </location>
</feature>
<dbReference type="Pfam" id="PF09362">
    <property type="entry name" value="DUF1996"/>
    <property type="match status" value="1"/>
</dbReference>
<evidence type="ECO:0000313" key="4">
    <source>
        <dbReference type="EMBL" id="KAK3679925.1"/>
    </source>
</evidence>
<organism evidence="4 5">
    <name type="scientific">Recurvomyces mirabilis</name>
    <dbReference type="NCBI Taxonomy" id="574656"/>
    <lineage>
        <taxon>Eukaryota</taxon>
        <taxon>Fungi</taxon>
        <taxon>Dikarya</taxon>
        <taxon>Ascomycota</taxon>
        <taxon>Pezizomycotina</taxon>
        <taxon>Dothideomycetes</taxon>
        <taxon>Dothideomycetidae</taxon>
        <taxon>Mycosphaerellales</taxon>
        <taxon>Teratosphaeriaceae</taxon>
        <taxon>Recurvomyces</taxon>
    </lineage>
</organism>
<dbReference type="PANTHER" id="PTHR43662">
    <property type="match status" value="1"/>
</dbReference>
<dbReference type="AlphaFoldDB" id="A0AAE1C6C2"/>
<name>A0AAE1C6C2_9PEZI</name>